<gene>
    <name evidence="10" type="ORF">PBS001_LOCUS1010</name>
</gene>
<dbReference type="PANTHER" id="PTHR35923">
    <property type="entry name" value="MAJOR EXTRACELLULAR ENDOGLUCANASE"/>
    <property type="match status" value="1"/>
</dbReference>
<dbReference type="InterPro" id="IPR024079">
    <property type="entry name" value="MetalloPept_cat_dom_sf"/>
</dbReference>
<keyword evidence="3" id="KW-0136">Cellulose degradation</keyword>
<evidence type="ECO:0000313" key="11">
    <source>
        <dbReference type="Proteomes" id="UP001158986"/>
    </source>
</evidence>
<keyword evidence="2" id="KW-0378">Hydrolase</keyword>
<evidence type="ECO:0000256" key="1">
    <source>
        <dbReference type="ARBA" id="ARBA00005641"/>
    </source>
</evidence>
<dbReference type="Gene3D" id="3.20.20.80">
    <property type="entry name" value="Glycosidases"/>
    <property type="match status" value="1"/>
</dbReference>
<evidence type="ECO:0000256" key="7">
    <source>
        <dbReference type="SAM" id="MobiDB-lite"/>
    </source>
</evidence>
<dbReference type="InterPro" id="IPR042089">
    <property type="entry name" value="Peptidase_M13_dom_2"/>
</dbReference>
<comment type="caution">
    <text evidence="10">The sequence shown here is derived from an EMBL/GenBank/DDBJ whole genome shotgun (WGS) entry which is preliminary data.</text>
</comment>
<keyword evidence="5" id="KW-0326">Glycosidase</keyword>
<dbReference type="EMBL" id="CAKLCB010000063">
    <property type="protein sequence ID" value="CAH0514248.1"/>
    <property type="molecule type" value="Genomic_DNA"/>
</dbReference>
<accession>A0ABN8CP74</accession>
<dbReference type="Gene3D" id="1.10.1380.10">
    <property type="entry name" value="Neutral endopeptidase , domain2"/>
    <property type="match status" value="1"/>
</dbReference>
<dbReference type="PANTHER" id="PTHR35923:SF2">
    <property type="entry name" value="ENDOGLUCANASE"/>
    <property type="match status" value="1"/>
</dbReference>
<keyword evidence="11" id="KW-1185">Reference proteome</keyword>
<dbReference type="Gene3D" id="3.40.390.10">
    <property type="entry name" value="Collagenase (Catalytic Domain)"/>
    <property type="match status" value="1"/>
</dbReference>
<proteinExistence type="inferred from homology"/>
<organism evidence="10 11">
    <name type="scientific">Peronospora belbahrii</name>
    <dbReference type="NCBI Taxonomy" id="622444"/>
    <lineage>
        <taxon>Eukaryota</taxon>
        <taxon>Sar</taxon>
        <taxon>Stramenopiles</taxon>
        <taxon>Oomycota</taxon>
        <taxon>Peronosporomycetes</taxon>
        <taxon>Peronosporales</taxon>
        <taxon>Peronosporaceae</taxon>
        <taxon>Peronospora</taxon>
    </lineage>
</organism>
<evidence type="ECO:0000256" key="2">
    <source>
        <dbReference type="ARBA" id="ARBA00022801"/>
    </source>
</evidence>
<sequence length="780" mass="83869">MLLRDFEVSRSLMPFKFIRGAVLGAKAQLFLEKVCASSIVKLLPAHAGAAYTAHCDDIKETGDTFIAMLDKVLNAMSIDIKTLEWLDEKTRGSALAKLNALDIMCVQPNVVCRKVTMYIGANAGERTQSNVWRDTSEEEIYGSYLGPGANDNASDVPMMRPTMTMRPSTTIHHDISVGQLDDTGRASSTGGPHKTYTGRKVVWPGAVFLLLVTTAALTLIAYFGVELFHSAQTQQSLTESVTEVNRARKSISVKSCLLPDYVTLDGKIYAKNSKTGDKKQIVFTGINWSGMENVEGVPHGLATKQSYLDDIAANLSDSGFNAVRLPLNAQMIIDNSEPNTRLFVNSLDTDLNVVTYIDMIKKVVQGLGKQQIGVLLDIHKIDPKFTDDTSEHLWFTDDYPIATIYKMFETLAMELCSDLEYNIIGIDLKNEPVGGCWPENDSDVYCDSEINWPRAVETIGNKILAICPNWLIVAEGTYAVNTVTEINGENVTYNDWYGASLQNASANPIVLDMKGKLVFAPHFYSPSVYPSGYFFKKQSSSGDTVSVTEYPNTDEGNKLLQNAVTSVLDNAFGNAVTEVGVPTFFGEFGGIYGAAELLEGMTSTRTIDVLIEYANKMNMSGGFAWAANPDGAFDFNDEYKPDDPWQYGLYTDSTWEKFHTDFATALQNLRGTGDFPCFSKTTIMTSLTSGSGSATITAGSIDGDLSSSTSTTTAASATIPDSAAAAATTAASATVPKAAPAAATTAASATVPKAAPAAATTEASATTTELPPSGATASTT</sequence>
<keyword evidence="6" id="KW-0624">Polysaccharide degradation</keyword>
<dbReference type="InterPro" id="IPR001547">
    <property type="entry name" value="Glyco_hydro_5"/>
</dbReference>
<dbReference type="InterPro" id="IPR017853">
    <property type="entry name" value="GH"/>
</dbReference>
<dbReference type="InterPro" id="IPR018087">
    <property type="entry name" value="Glyco_hydro_5_CS"/>
</dbReference>
<evidence type="ECO:0000256" key="5">
    <source>
        <dbReference type="ARBA" id="ARBA00023295"/>
    </source>
</evidence>
<dbReference type="Proteomes" id="UP001158986">
    <property type="component" value="Unassembled WGS sequence"/>
</dbReference>
<evidence type="ECO:0000313" key="10">
    <source>
        <dbReference type="EMBL" id="CAH0514248.1"/>
    </source>
</evidence>
<keyword evidence="8" id="KW-0812">Transmembrane</keyword>
<dbReference type="SUPFAM" id="SSF55486">
    <property type="entry name" value="Metalloproteases ('zincins'), catalytic domain"/>
    <property type="match status" value="1"/>
</dbReference>
<keyword evidence="4" id="KW-0119">Carbohydrate metabolism</keyword>
<evidence type="ECO:0000256" key="6">
    <source>
        <dbReference type="ARBA" id="ARBA00023326"/>
    </source>
</evidence>
<comment type="similarity">
    <text evidence="1">Belongs to the glycosyl hydrolase 5 (cellulase A) family.</text>
</comment>
<feature type="region of interest" description="Disordered" evidence="7">
    <location>
        <begin position="748"/>
        <end position="780"/>
    </location>
</feature>
<evidence type="ECO:0000256" key="4">
    <source>
        <dbReference type="ARBA" id="ARBA00023277"/>
    </source>
</evidence>
<evidence type="ECO:0000259" key="9">
    <source>
        <dbReference type="Pfam" id="PF00150"/>
    </source>
</evidence>
<keyword evidence="8" id="KW-1133">Transmembrane helix</keyword>
<keyword evidence="8" id="KW-0472">Membrane</keyword>
<evidence type="ECO:0000256" key="3">
    <source>
        <dbReference type="ARBA" id="ARBA00023001"/>
    </source>
</evidence>
<reference evidence="10 11" key="1">
    <citation type="submission" date="2021-11" db="EMBL/GenBank/DDBJ databases">
        <authorList>
            <person name="Islam A."/>
            <person name="Islam S."/>
            <person name="Flora M.S."/>
            <person name="Rahman M."/>
            <person name="Ziaur R.M."/>
            <person name="Epstein J.H."/>
            <person name="Hassan M."/>
            <person name="Klassen M."/>
            <person name="Woodard K."/>
            <person name="Webb A."/>
            <person name="Webby R.J."/>
            <person name="El Zowalaty M.E."/>
        </authorList>
    </citation>
    <scope>NUCLEOTIDE SEQUENCE [LARGE SCALE GENOMIC DNA]</scope>
    <source>
        <strain evidence="10">Pbs1</strain>
    </source>
</reference>
<dbReference type="Pfam" id="PF00150">
    <property type="entry name" value="Cellulase"/>
    <property type="match status" value="1"/>
</dbReference>
<dbReference type="PROSITE" id="PS00659">
    <property type="entry name" value="GLYCOSYL_HYDROL_F5"/>
    <property type="match status" value="1"/>
</dbReference>
<feature type="domain" description="Glycoside hydrolase family 5" evidence="9">
    <location>
        <begin position="287"/>
        <end position="629"/>
    </location>
</feature>
<name>A0ABN8CP74_9STRA</name>
<feature type="transmembrane region" description="Helical" evidence="8">
    <location>
        <begin position="201"/>
        <end position="225"/>
    </location>
</feature>
<evidence type="ECO:0000256" key="8">
    <source>
        <dbReference type="SAM" id="Phobius"/>
    </source>
</evidence>
<protein>
    <recommendedName>
        <fullName evidence="9">Glycoside hydrolase family 5 domain-containing protein</fullName>
    </recommendedName>
</protein>
<dbReference type="SUPFAM" id="SSF51445">
    <property type="entry name" value="(Trans)glycosidases"/>
    <property type="match status" value="1"/>
</dbReference>
<feature type="compositionally biased region" description="Low complexity" evidence="7">
    <location>
        <begin position="748"/>
        <end position="768"/>
    </location>
</feature>